<sequence length="157" mass="17375">NYHNPADFVMEVAAGEYGNEKIPVLIKALNDGQCEPFQTKFQCKCVPNGCGIYAHSCEKDGACDCSRSQSTGMISNNGDSTPVNGFSDCNGNRDTTFVGSTTVHKSQGCFQYYKGFPKNLPTDQEYHTFNTSCVTQFRVLFIRTFMYIVRDATLTGL</sequence>
<protein>
    <submittedName>
        <fullName evidence="1">Uncharacterized protein</fullName>
    </submittedName>
</protein>
<accession>A0A0B6Z2E9</accession>
<proteinExistence type="predicted"/>
<name>A0A0B6Z2E9_9EUPU</name>
<gene>
    <name evidence="1" type="primary">ORF46089</name>
</gene>
<reference evidence="1" key="1">
    <citation type="submission" date="2014-12" db="EMBL/GenBank/DDBJ databases">
        <title>Insight into the proteome of Arion vulgaris.</title>
        <authorList>
            <person name="Aradska J."/>
            <person name="Bulat T."/>
            <person name="Smidak R."/>
            <person name="Sarate P."/>
            <person name="Gangsoo J."/>
            <person name="Sialana F."/>
            <person name="Bilban M."/>
            <person name="Lubec G."/>
        </authorList>
    </citation>
    <scope>NUCLEOTIDE SEQUENCE</scope>
    <source>
        <tissue evidence="1">Skin</tissue>
    </source>
</reference>
<feature type="non-terminal residue" evidence="1">
    <location>
        <position position="157"/>
    </location>
</feature>
<organism evidence="1">
    <name type="scientific">Arion vulgaris</name>
    <dbReference type="NCBI Taxonomy" id="1028688"/>
    <lineage>
        <taxon>Eukaryota</taxon>
        <taxon>Metazoa</taxon>
        <taxon>Spiralia</taxon>
        <taxon>Lophotrochozoa</taxon>
        <taxon>Mollusca</taxon>
        <taxon>Gastropoda</taxon>
        <taxon>Heterobranchia</taxon>
        <taxon>Euthyneura</taxon>
        <taxon>Panpulmonata</taxon>
        <taxon>Eupulmonata</taxon>
        <taxon>Stylommatophora</taxon>
        <taxon>Helicina</taxon>
        <taxon>Arionoidea</taxon>
        <taxon>Arionidae</taxon>
        <taxon>Arion</taxon>
    </lineage>
</organism>
<evidence type="ECO:0000313" key="1">
    <source>
        <dbReference type="EMBL" id="CEK62764.1"/>
    </source>
</evidence>
<feature type="non-terminal residue" evidence="1">
    <location>
        <position position="1"/>
    </location>
</feature>
<dbReference type="EMBL" id="HACG01015899">
    <property type="protein sequence ID" value="CEK62764.1"/>
    <property type="molecule type" value="Transcribed_RNA"/>
</dbReference>
<dbReference type="AlphaFoldDB" id="A0A0B6Z2E9"/>